<dbReference type="PANTHER" id="PTHR37761:SF2">
    <property type="entry name" value="OS09G0108400 PROTEIN"/>
    <property type="match status" value="1"/>
</dbReference>
<organism evidence="2 3">
    <name type="scientific">Camellia sinensis var. sinensis</name>
    <name type="common">China tea</name>
    <dbReference type="NCBI Taxonomy" id="542762"/>
    <lineage>
        <taxon>Eukaryota</taxon>
        <taxon>Viridiplantae</taxon>
        <taxon>Streptophyta</taxon>
        <taxon>Embryophyta</taxon>
        <taxon>Tracheophyta</taxon>
        <taxon>Spermatophyta</taxon>
        <taxon>Magnoliopsida</taxon>
        <taxon>eudicotyledons</taxon>
        <taxon>Gunneridae</taxon>
        <taxon>Pentapetalae</taxon>
        <taxon>asterids</taxon>
        <taxon>Ericales</taxon>
        <taxon>Theaceae</taxon>
        <taxon>Camellia</taxon>
    </lineage>
</organism>
<comment type="caution">
    <text evidence="2">The sequence shown here is derived from an EMBL/GenBank/DDBJ whole genome shotgun (WGS) entry which is preliminary data.</text>
</comment>
<keyword evidence="1" id="KW-0472">Membrane</keyword>
<reference evidence="2 3" key="1">
    <citation type="journal article" date="2018" name="Proc. Natl. Acad. Sci. U.S.A.">
        <title>Draft genome sequence of Camellia sinensis var. sinensis provides insights into the evolution of the tea genome and tea quality.</title>
        <authorList>
            <person name="Wei C."/>
            <person name="Yang H."/>
            <person name="Wang S."/>
            <person name="Zhao J."/>
            <person name="Liu C."/>
            <person name="Gao L."/>
            <person name="Xia E."/>
            <person name="Lu Y."/>
            <person name="Tai Y."/>
            <person name="She G."/>
            <person name="Sun J."/>
            <person name="Cao H."/>
            <person name="Tong W."/>
            <person name="Gao Q."/>
            <person name="Li Y."/>
            <person name="Deng W."/>
            <person name="Jiang X."/>
            <person name="Wang W."/>
            <person name="Chen Q."/>
            <person name="Zhang S."/>
            <person name="Li H."/>
            <person name="Wu J."/>
            <person name="Wang P."/>
            <person name="Li P."/>
            <person name="Shi C."/>
            <person name="Zheng F."/>
            <person name="Jian J."/>
            <person name="Huang B."/>
            <person name="Shan D."/>
            <person name="Shi M."/>
            <person name="Fang C."/>
            <person name="Yue Y."/>
            <person name="Li F."/>
            <person name="Li D."/>
            <person name="Wei S."/>
            <person name="Han B."/>
            <person name="Jiang C."/>
            <person name="Yin Y."/>
            <person name="Xia T."/>
            <person name="Zhang Z."/>
            <person name="Bennetzen J.L."/>
            <person name="Zhao S."/>
            <person name="Wan X."/>
        </authorList>
    </citation>
    <scope>NUCLEOTIDE SEQUENCE [LARGE SCALE GENOMIC DNA]</scope>
    <source>
        <strain evidence="3">cv. Shuchazao</strain>
        <tissue evidence="2">Leaf</tissue>
    </source>
</reference>
<evidence type="ECO:0000313" key="3">
    <source>
        <dbReference type="Proteomes" id="UP000306102"/>
    </source>
</evidence>
<gene>
    <name evidence="2" type="ORF">TEA_001730</name>
</gene>
<dbReference type="Proteomes" id="UP000306102">
    <property type="component" value="Unassembled WGS sequence"/>
</dbReference>
<evidence type="ECO:0000256" key="1">
    <source>
        <dbReference type="SAM" id="Phobius"/>
    </source>
</evidence>
<feature type="transmembrane region" description="Helical" evidence="1">
    <location>
        <begin position="470"/>
        <end position="489"/>
    </location>
</feature>
<dbReference type="AlphaFoldDB" id="A0A4S4DP31"/>
<protein>
    <submittedName>
        <fullName evidence="2">Uncharacterized protein</fullName>
    </submittedName>
</protein>
<dbReference type="EMBL" id="SDRB02010709">
    <property type="protein sequence ID" value="THG04798.1"/>
    <property type="molecule type" value="Genomic_DNA"/>
</dbReference>
<keyword evidence="3" id="KW-1185">Reference proteome</keyword>
<dbReference type="PANTHER" id="PTHR37761">
    <property type="entry name" value="OS09G0108400 PROTEIN"/>
    <property type="match status" value="1"/>
</dbReference>
<accession>A0A4S4DP31</accession>
<name>A0A4S4DP31_CAMSN</name>
<keyword evidence="1" id="KW-0812">Transmembrane</keyword>
<proteinExistence type="predicted"/>
<sequence>MAGLLAWAADVVGGGSNDEEDDSSSIPIPLLFTPQQQHYSIELGLKSASLSRSIQDLRLTLPSHHISLRLPHLHAHSLASNAALALQFDSHSSTRQQAQLRETTLQEENIAFEKVISNCEDKIQERLQEAELLRAKLKVRAKVSKLHSKCPMCATKSPLSWPSPSTWQALKDAMTSPKQFILSHRAPSVLKGAPMKCLRVRRLRELEARCNRKGAFEVLEPRFASPLASHRLSLRIASRFASPLASLPKPRFMRFDFASPFHLASVICLILGILVESKLKYRALQKTDLAEKNLKTELENALAALDVRKSRKSGELLIDSKTAVLAQEDTKASEYALLDKLENKKKELCSTEEMIQELEKKWAQVQENALKQLSSAQREKILDRQLHSLIEQLAAKQAQAEGLVSEIHLKDVELEKLNGLWRGLEVNTARNRFGTSNSEKGSLSSDYIVDLHQRPSYHISGRTENQQRLMLLRSAFVLYILALHILVFIKLSF</sequence>
<feature type="transmembrane region" description="Helical" evidence="1">
    <location>
        <begin position="257"/>
        <end position="275"/>
    </location>
</feature>
<keyword evidence="1" id="KW-1133">Transmembrane helix</keyword>
<evidence type="ECO:0000313" key="2">
    <source>
        <dbReference type="EMBL" id="THG04798.1"/>
    </source>
</evidence>